<dbReference type="GO" id="GO:0031966">
    <property type="term" value="C:mitochondrial membrane"/>
    <property type="evidence" value="ECO:0007669"/>
    <property type="project" value="UniProtKB-SubCell"/>
</dbReference>
<keyword evidence="6" id="KW-1133">Transmembrane helix</keyword>
<keyword evidence="4 9" id="KW-0812">Transmembrane</keyword>
<dbReference type="InterPro" id="IPR023395">
    <property type="entry name" value="MCP_dom_sf"/>
</dbReference>
<dbReference type="PROSITE" id="PS50920">
    <property type="entry name" value="SOLCAR"/>
    <property type="match status" value="1"/>
</dbReference>
<evidence type="ECO:0000256" key="8">
    <source>
        <dbReference type="ARBA" id="ARBA00023136"/>
    </source>
</evidence>
<sequence length="278" mass="30052">MDACEDPLRKLSAHQNLVLGVTAGSVDQLLLQPMLYWKNSLQQGLPFTMNPKLLYRGTAASMGNMGFTTGQQFLTAGVFQNFLTGGAGQEMTYGQEVAAAWMGGAASGPLCGFMELIMIQQQRFGGSLWGTPARLVRERGLSVLLRGGLCTVGRESIYAAGYLGIVPVTQKLFTDTYGLSPHLGSFVGATVGGLACAALSQPLDTAKTCMQGDVERKKYTNAFQTLKTLHVEYGSVKALYRGYWWRGANIVVEFILLDWLSKRLAPIMYPKLCGPGAS</sequence>
<evidence type="ECO:0000256" key="3">
    <source>
        <dbReference type="ARBA" id="ARBA00022448"/>
    </source>
</evidence>
<keyword evidence="3 10" id="KW-0813">Transport</keyword>
<evidence type="ECO:0000256" key="5">
    <source>
        <dbReference type="ARBA" id="ARBA00022737"/>
    </source>
</evidence>
<dbReference type="InterPro" id="IPR018108">
    <property type="entry name" value="MCP_transmembrane"/>
</dbReference>
<dbReference type="AlphaFoldDB" id="A0A7S0ZWP4"/>
<evidence type="ECO:0000256" key="6">
    <source>
        <dbReference type="ARBA" id="ARBA00022989"/>
    </source>
</evidence>
<proteinExistence type="inferred from homology"/>
<reference evidence="11" key="1">
    <citation type="submission" date="2021-01" db="EMBL/GenBank/DDBJ databases">
        <authorList>
            <person name="Corre E."/>
            <person name="Pelletier E."/>
            <person name="Niang G."/>
            <person name="Scheremetjew M."/>
            <person name="Finn R."/>
            <person name="Kale V."/>
            <person name="Holt S."/>
            <person name="Cochrane G."/>
            <person name="Meng A."/>
            <person name="Brown T."/>
            <person name="Cohen L."/>
        </authorList>
    </citation>
    <scope>NUCLEOTIDE SEQUENCE</scope>
</reference>
<gene>
    <name evidence="11" type="ORF">NSCI0253_LOCUS9330</name>
</gene>
<evidence type="ECO:0000313" key="11">
    <source>
        <dbReference type="EMBL" id="CAD8834982.1"/>
    </source>
</evidence>
<keyword evidence="5" id="KW-0677">Repeat</keyword>
<evidence type="ECO:0000256" key="10">
    <source>
        <dbReference type="RuleBase" id="RU000488"/>
    </source>
</evidence>
<feature type="repeat" description="Solcar" evidence="9">
    <location>
        <begin position="180"/>
        <end position="267"/>
    </location>
</feature>
<dbReference type="Gene3D" id="1.50.40.10">
    <property type="entry name" value="Mitochondrial carrier domain"/>
    <property type="match status" value="1"/>
</dbReference>
<dbReference type="PANTHER" id="PTHR45788:SF4">
    <property type="entry name" value="TRICARBOXYLATE TRANSPORT PROTEIN, MITOCHONDRIAL"/>
    <property type="match status" value="1"/>
</dbReference>
<organism evidence="11">
    <name type="scientific">Noctiluca scintillans</name>
    <name type="common">Sea sparkle</name>
    <name type="synonym">Red tide dinoflagellate</name>
    <dbReference type="NCBI Taxonomy" id="2966"/>
    <lineage>
        <taxon>Eukaryota</taxon>
        <taxon>Sar</taxon>
        <taxon>Alveolata</taxon>
        <taxon>Dinophyceae</taxon>
        <taxon>Noctilucales</taxon>
        <taxon>Noctilucaceae</taxon>
        <taxon>Noctiluca</taxon>
    </lineage>
</organism>
<comment type="subcellular location">
    <subcellularLocation>
        <location evidence="1">Mitochondrion membrane</location>
        <topology evidence="1">Multi-pass membrane protein</topology>
    </subcellularLocation>
</comment>
<dbReference type="PANTHER" id="PTHR45788">
    <property type="entry name" value="SUCCINATE/FUMARATE MITOCHONDRIAL TRANSPORTER-RELATED"/>
    <property type="match status" value="1"/>
</dbReference>
<dbReference type="SUPFAM" id="SSF103506">
    <property type="entry name" value="Mitochondrial carrier"/>
    <property type="match status" value="1"/>
</dbReference>
<comment type="similarity">
    <text evidence="2 10">Belongs to the mitochondrial carrier (TC 2.A.29) family.</text>
</comment>
<name>A0A7S0ZWP4_NOCSC</name>
<evidence type="ECO:0000256" key="7">
    <source>
        <dbReference type="ARBA" id="ARBA00023128"/>
    </source>
</evidence>
<evidence type="ECO:0000256" key="1">
    <source>
        <dbReference type="ARBA" id="ARBA00004225"/>
    </source>
</evidence>
<dbReference type="Pfam" id="PF00153">
    <property type="entry name" value="Mito_carr"/>
    <property type="match status" value="1"/>
</dbReference>
<evidence type="ECO:0000256" key="2">
    <source>
        <dbReference type="ARBA" id="ARBA00006375"/>
    </source>
</evidence>
<accession>A0A7S0ZWP4</accession>
<keyword evidence="8 9" id="KW-0472">Membrane</keyword>
<keyword evidence="7" id="KW-0496">Mitochondrion</keyword>
<evidence type="ECO:0000256" key="4">
    <source>
        <dbReference type="ARBA" id="ARBA00022692"/>
    </source>
</evidence>
<dbReference type="InterPro" id="IPR049563">
    <property type="entry name" value="TXTP-like"/>
</dbReference>
<dbReference type="EMBL" id="HBFQ01013440">
    <property type="protein sequence ID" value="CAD8834982.1"/>
    <property type="molecule type" value="Transcribed_RNA"/>
</dbReference>
<dbReference type="GO" id="GO:0006843">
    <property type="term" value="P:mitochondrial citrate transmembrane transport"/>
    <property type="evidence" value="ECO:0007669"/>
    <property type="project" value="TreeGrafter"/>
</dbReference>
<evidence type="ECO:0000256" key="9">
    <source>
        <dbReference type="PROSITE-ProRule" id="PRU00282"/>
    </source>
</evidence>
<dbReference type="GO" id="GO:0071913">
    <property type="term" value="F:citrate secondary active transmembrane transporter activity"/>
    <property type="evidence" value="ECO:0007669"/>
    <property type="project" value="TreeGrafter"/>
</dbReference>
<evidence type="ECO:0008006" key="12">
    <source>
        <dbReference type="Google" id="ProtNLM"/>
    </source>
</evidence>
<protein>
    <recommendedName>
        <fullName evidence="12">Mitochondrial carrier protein</fullName>
    </recommendedName>
</protein>